<evidence type="ECO:0000256" key="1">
    <source>
        <dbReference type="SAM" id="MobiDB-lite"/>
    </source>
</evidence>
<name>A0A6J5LBJ6_9CAUD</name>
<reference evidence="2" key="1">
    <citation type="submission" date="2020-04" db="EMBL/GenBank/DDBJ databases">
        <authorList>
            <person name="Chiriac C."/>
            <person name="Salcher M."/>
            <person name="Ghai R."/>
            <person name="Kavagutti S V."/>
        </authorList>
    </citation>
    <scope>NUCLEOTIDE SEQUENCE</scope>
</reference>
<accession>A0A6J5LBJ6</accession>
<feature type="region of interest" description="Disordered" evidence="1">
    <location>
        <begin position="1"/>
        <end position="25"/>
    </location>
</feature>
<protein>
    <submittedName>
        <fullName evidence="2">Uncharacterized protein</fullName>
    </submittedName>
</protein>
<organism evidence="2">
    <name type="scientific">uncultured Caudovirales phage</name>
    <dbReference type="NCBI Taxonomy" id="2100421"/>
    <lineage>
        <taxon>Viruses</taxon>
        <taxon>Duplodnaviria</taxon>
        <taxon>Heunggongvirae</taxon>
        <taxon>Uroviricota</taxon>
        <taxon>Caudoviricetes</taxon>
        <taxon>Peduoviridae</taxon>
        <taxon>Maltschvirus</taxon>
        <taxon>Maltschvirus maltsch</taxon>
    </lineage>
</organism>
<evidence type="ECO:0000313" key="2">
    <source>
        <dbReference type="EMBL" id="CAB4130832.1"/>
    </source>
</evidence>
<proteinExistence type="predicted"/>
<dbReference type="EMBL" id="LR796242">
    <property type="protein sequence ID" value="CAB4130832.1"/>
    <property type="molecule type" value="Genomic_DNA"/>
</dbReference>
<gene>
    <name evidence="2" type="ORF">UFOVP120_36</name>
</gene>
<sequence>MAKAPKKHDFKPWPPGTRTHFGVPTTDRDFPDWHMTPGTYIAGREHLDDLDMIAVKMEEKWGRDRLRLLVDRDLRERFDRQRYKTNQAIWKGNLQDVKIEADRMMKAWRALDRAAEAAGAHLLAPEVWETVTPDGTVVAVVRNDVDARLVVAHGRHVEVYTMTEVGRLLANYPTLAAVKASFPGCQVERVSGPPRDPLDAIPDSKAHIDDAIPF</sequence>